<evidence type="ECO:0000259" key="2">
    <source>
        <dbReference type="Pfam" id="PF18932"/>
    </source>
</evidence>
<feature type="domain" description="DUF5681" evidence="2">
    <location>
        <begin position="16"/>
        <end position="90"/>
    </location>
</feature>
<gene>
    <name evidence="3" type="ORF">OE699_16310</name>
</gene>
<dbReference type="Proteomes" id="UP001526166">
    <property type="component" value="Unassembled WGS sequence"/>
</dbReference>
<dbReference type="EMBL" id="JAOWKW010000024">
    <property type="protein sequence ID" value="MCV2880389.1"/>
    <property type="molecule type" value="Genomic_DNA"/>
</dbReference>
<comment type="caution">
    <text evidence="3">The sequence shown here is derived from an EMBL/GenBank/DDBJ whole genome shotgun (WGS) entry which is preliminary data.</text>
</comment>
<evidence type="ECO:0000256" key="1">
    <source>
        <dbReference type="SAM" id="MobiDB-lite"/>
    </source>
</evidence>
<reference evidence="3 4" key="1">
    <citation type="submission" date="2022-10" db="EMBL/GenBank/DDBJ databases">
        <title>Sinirhodobacter sp. nov., isolated from ocean surface sediments.</title>
        <authorList>
            <person name="He W."/>
            <person name="Wang L."/>
            <person name="Zhang D.-F."/>
        </authorList>
    </citation>
    <scope>NUCLEOTIDE SEQUENCE [LARGE SCALE GENOMIC DNA]</scope>
    <source>
        <strain evidence="3 4">WL0115</strain>
    </source>
</reference>
<feature type="compositionally biased region" description="Basic residues" evidence="1">
    <location>
        <begin position="13"/>
        <end position="22"/>
    </location>
</feature>
<evidence type="ECO:0000313" key="4">
    <source>
        <dbReference type="Proteomes" id="UP001526166"/>
    </source>
</evidence>
<protein>
    <submittedName>
        <fullName evidence="3">DUF5681 domain-containing protein</fullName>
    </submittedName>
</protein>
<organism evidence="3 4">
    <name type="scientific">Sedimentimonas flavescens</name>
    <dbReference type="NCBI Taxonomy" id="2851012"/>
    <lineage>
        <taxon>Bacteria</taxon>
        <taxon>Pseudomonadati</taxon>
        <taxon>Pseudomonadota</taxon>
        <taxon>Alphaproteobacteria</taxon>
        <taxon>Rhodobacterales</taxon>
        <taxon>Rhodobacter group</taxon>
        <taxon>Sedimentimonas</taxon>
    </lineage>
</organism>
<evidence type="ECO:0000313" key="3">
    <source>
        <dbReference type="EMBL" id="MCV2880389.1"/>
    </source>
</evidence>
<keyword evidence="4" id="KW-1185">Reference proteome</keyword>
<proteinExistence type="predicted"/>
<name>A0ABT3A3T8_9RHOB</name>
<accession>A0ABT3A3T8</accession>
<dbReference type="Pfam" id="PF18932">
    <property type="entry name" value="DUF5681"/>
    <property type="match status" value="1"/>
</dbReference>
<dbReference type="RefSeq" id="WP_263848676.1">
    <property type="nucleotide sequence ID" value="NZ_JAOWKW010000024.1"/>
</dbReference>
<feature type="region of interest" description="Disordered" evidence="1">
    <location>
        <begin position="1"/>
        <end position="37"/>
    </location>
</feature>
<sequence>KKKDDDYEVGYRKPPKHSRFQKGRSGNPKGRPKGAKDVETMLRDTLYRKVVITENGKRKEVAALEAFFRQTLKGSLVGDSRAADKLLKLLPILRSAQEREAVEMDALAAEAARDDGPVLEALAALMGGEIVDLFLADQIEAPDAG</sequence>
<dbReference type="InterPro" id="IPR043736">
    <property type="entry name" value="DUF5681"/>
</dbReference>
<feature type="non-terminal residue" evidence="3">
    <location>
        <position position="1"/>
    </location>
</feature>